<sequence length="81" mass="8842">MFCPNCFEGVHVTHKDLHNALKTIGIISAISAVVSLAAGIFFCVRTVRCMDEMDASLPVLGKAAEKYLNEQQSNSVNDELE</sequence>
<keyword evidence="1" id="KW-0812">Transmembrane</keyword>
<protein>
    <submittedName>
        <fullName evidence="2">Uncharacterized protein</fullName>
    </submittedName>
</protein>
<proteinExistence type="predicted"/>
<name>A0A7G9WK79_9FIRM</name>
<keyword evidence="3" id="KW-1185">Reference proteome</keyword>
<evidence type="ECO:0000313" key="3">
    <source>
        <dbReference type="Proteomes" id="UP000516046"/>
    </source>
</evidence>
<keyword evidence="1" id="KW-0472">Membrane</keyword>
<dbReference type="RefSeq" id="WP_212508160.1">
    <property type="nucleotide sequence ID" value="NZ_CP060696.1"/>
</dbReference>
<reference evidence="2 3" key="1">
    <citation type="submission" date="2020-08" db="EMBL/GenBank/DDBJ databases">
        <authorList>
            <person name="Ren C."/>
            <person name="Gu Y."/>
            <person name="Xu Y."/>
        </authorList>
    </citation>
    <scope>NUCLEOTIDE SEQUENCE [LARGE SCALE GENOMIC DNA]</scope>
    <source>
        <strain evidence="2 3">LBM18003</strain>
    </source>
</reference>
<evidence type="ECO:0000256" key="1">
    <source>
        <dbReference type="SAM" id="Phobius"/>
    </source>
</evidence>
<dbReference type="Proteomes" id="UP000516046">
    <property type="component" value="Chromosome"/>
</dbReference>
<dbReference type="AlphaFoldDB" id="A0A7G9WK79"/>
<dbReference type="EMBL" id="CP060696">
    <property type="protein sequence ID" value="QNO19091.1"/>
    <property type="molecule type" value="Genomic_DNA"/>
</dbReference>
<gene>
    <name evidence="2" type="ORF">H6X83_05605</name>
</gene>
<organism evidence="2 3">
    <name type="scientific">Caproicibacterium amylolyticum</name>
    <dbReference type="NCBI Taxonomy" id="2766537"/>
    <lineage>
        <taxon>Bacteria</taxon>
        <taxon>Bacillati</taxon>
        <taxon>Bacillota</taxon>
        <taxon>Clostridia</taxon>
        <taxon>Eubacteriales</taxon>
        <taxon>Oscillospiraceae</taxon>
        <taxon>Caproicibacterium</taxon>
    </lineage>
</organism>
<dbReference type="KEGG" id="caml:H6X83_05605"/>
<keyword evidence="1" id="KW-1133">Transmembrane helix</keyword>
<evidence type="ECO:0000313" key="2">
    <source>
        <dbReference type="EMBL" id="QNO19091.1"/>
    </source>
</evidence>
<accession>A0A7G9WK79</accession>
<feature type="transmembrane region" description="Helical" evidence="1">
    <location>
        <begin position="24"/>
        <end position="44"/>
    </location>
</feature>